<evidence type="ECO:0000256" key="3">
    <source>
        <dbReference type="ARBA" id="ARBA00022729"/>
    </source>
</evidence>
<keyword evidence="7" id="KW-1185">Reference proteome</keyword>
<feature type="signal peptide" evidence="5">
    <location>
        <begin position="1"/>
        <end position="23"/>
    </location>
</feature>
<reference evidence="6" key="1">
    <citation type="submission" date="2020-04" db="EMBL/GenBank/DDBJ databases">
        <authorList>
            <person name="Alioto T."/>
            <person name="Alioto T."/>
            <person name="Gomez Garrido J."/>
        </authorList>
    </citation>
    <scope>NUCLEOTIDE SEQUENCE</scope>
    <source>
        <strain evidence="6">A484AB</strain>
    </source>
</reference>
<dbReference type="PANTHER" id="PTHR12113">
    <property type="entry name" value="DICKKOPF3-LIKE 3"/>
    <property type="match status" value="1"/>
</dbReference>
<gene>
    <name evidence="6" type="ORF">PACLA_8A047240</name>
</gene>
<evidence type="ECO:0000313" key="7">
    <source>
        <dbReference type="Proteomes" id="UP001152795"/>
    </source>
</evidence>
<evidence type="ECO:0000256" key="2">
    <source>
        <dbReference type="ARBA" id="ARBA00022525"/>
    </source>
</evidence>
<accession>A0A6S7H8A3</accession>
<organism evidence="6 7">
    <name type="scientific">Paramuricea clavata</name>
    <name type="common">Red gorgonian</name>
    <name type="synonym">Violescent sea-whip</name>
    <dbReference type="NCBI Taxonomy" id="317549"/>
    <lineage>
        <taxon>Eukaryota</taxon>
        <taxon>Metazoa</taxon>
        <taxon>Cnidaria</taxon>
        <taxon>Anthozoa</taxon>
        <taxon>Octocorallia</taxon>
        <taxon>Malacalcyonacea</taxon>
        <taxon>Plexauridae</taxon>
        <taxon>Paramuricea</taxon>
    </lineage>
</organism>
<evidence type="ECO:0000256" key="5">
    <source>
        <dbReference type="SAM" id="SignalP"/>
    </source>
</evidence>
<dbReference type="AlphaFoldDB" id="A0A6S7H8A3"/>
<sequence length="481" mass="52595">MKGSCALWLAILVILQSFVAGLAKKEEEKHHQAKSKVHEPHESSPEALLKAAPLGFGIGLKATVPGSSKQSKTDDKGVKTESETKTETKGGLKTVTTVTKQIKMGKNKKPEVIGQSMESLTTNVFDPKEPGKFKAGKMEGKHGFSMFDLFNPFGVGLFADEPIKQCSNNKKCKKPGMYCDKMDNQCRKKVKVDGRCDQAGQCESTGKHVACLWGRCSVVTKTAGYAGLFCKDDKDCDSEDLHCSLQQDISEVSKVCIFKLSEGQTCGRTNIFSFFPLGGLARDLPCKKGYTCQELRFTGRKICRRSNDDDDFSIATPQVDGGAVEQTGKTRMLAPGFYSQECNAHKKCETGKYCHMFLCVHCLKENVACTQNGQCCKGQCVYGRCKKEGANGKPGTFCDRHEDCTDPAGTCCVREPAINPHISICKPPLKKNMVCGPINFFRTVYVGAEVQTACGPCEKNLICKQVGIFGVHEICVDPKTD</sequence>
<comment type="caution">
    <text evidence="6">The sequence shown here is derived from an EMBL/GenBank/DDBJ whole genome shotgun (WGS) entry which is preliminary data.</text>
</comment>
<comment type="subcellular location">
    <subcellularLocation>
        <location evidence="1">Secreted</location>
    </subcellularLocation>
</comment>
<feature type="compositionally biased region" description="Basic and acidic residues" evidence="4">
    <location>
        <begin position="71"/>
        <end position="90"/>
    </location>
</feature>
<dbReference type="GO" id="GO:0048019">
    <property type="term" value="F:receptor antagonist activity"/>
    <property type="evidence" value="ECO:0007669"/>
    <property type="project" value="TreeGrafter"/>
</dbReference>
<dbReference type="EMBL" id="CACRXK020003535">
    <property type="protein sequence ID" value="CAB3999197.1"/>
    <property type="molecule type" value="Genomic_DNA"/>
</dbReference>
<keyword evidence="3 5" id="KW-0732">Signal</keyword>
<feature type="chain" id="PRO_5043433883" evidence="5">
    <location>
        <begin position="24"/>
        <end position="481"/>
    </location>
</feature>
<dbReference type="InterPro" id="IPR039863">
    <property type="entry name" value="DKK1-4"/>
</dbReference>
<feature type="region of interest" description="Disordered" evidence="4">
    <location>
        <begin position="63"/>
        <end position="92"/>
    </location>
</feature>
<name>A0A6S7H8A3_PARCT</name>
<dbReference type="PANTHER" id="PTHR12113:SF6">
    <property type="entry name" value="DICKKOPF N-TERMINAL CYSTEINE-RICH DOMAIN-CONTAINING PROTEIN"/>
    <property type="match status" value="1"/>
</dbReference>
<evidence type="ECO:0000256" key="1">
    <source>
        <dbReference type="ARBA" id="ARBA00004613"/>
    </source>
</evidence>
<proteinExistence type="predicted"/>
<evidence type="ECO:0000313" key="6">
    <source>
        <dbReference type="EMBL" id="CAB3999197.1"/>
    </source>
</evidence>
<dbReference type="GO" id="GO:0090090">
    <property type="term" value="P:negative regulation of canonical Wnt signaling pathway"/>
    <property type="evidence" value="ECO:0007669"/>
    <property type="project" value="TreeGrafter"/>
</dbReference>
<dbReference type="OrthoDB" id="6359792at2759"/>
<dbReference type="GO" id="GO:0005615">
    <property type="term" value="C:extracellular space"/>
    <property type="evidence" value="ECO:0007669"/>
    <property type="project" value="TreeGrafter"/>
</dbReference>
<dbReference type="Gene3D" id="2.10.80.10">
    <property type="entry name" value="Lipase, subunit A"/>
    <property type="match status" value="1"/>
</dbReference>
<protein>
    <submittedName>
        <fullName evidence="6">Dickkopf-related 3-like</fullName>
    </submittedName>
</protein>
<evidence type="ECO:0000256" key="4">
    <source>
        <dbReference type="SAM" id="MobiDB-lite"/>
    </source>
</evidence>
<dbReference type="Proteomes" id="UP001152795">
    <property type="component" value="Unassembled WGS sequence"/>
</dbReference>
<keyword evidence="2" id="KW-0964">Secreted</keyword>
<dbReference type="GO" id="GO:0039706">
    <property type="term" value="F:co-receptor binding"/>
    <property type="evidence" value="ECO:0007669"/>
    <property type="project" value="TreeGrafter"/>
</dbReference>